<dbReference type="RefSeq" id="WP_065993818.1">
    <property type="nucleotide sequence ID" value="NZ_CP029397.2"/>
</dbReference>
<organism evidence="2 3">
    <name type="scientific">Acinetobacter defluvii</name>
    <dbReference type="NCBI Taxonomy" id="1871111"/>
    <lineage>
        <taxon>Bacteria</taxon>
        <taxon>Pseudomonadati</taxon>
        <taxon>Pseudomonadota</taxon>
        <taxon>Gammaproteobacteria</taxon>
        <taxon>Moraxellales</taxon>
        <taxon>Moraxellaceae</taxon>
        <taxon>Acinetobacter</taxon>
    </lineage>
</organism>
<keyword evidence="1" id="KW-1133">Transmembrane helix</keyword>
<keyword evidence="3" id="KW-1185">Reference proteome</keyword>
<evidence type="ECO:0000313" key="2">
    <source>
        <dbReference type="EMBL" id="AWL30246.1"/>
    </source>
</evidence>
<dbReference type="KEGG" id="adv:DJ533_17605"/>
<evidence type="ECO:0000256" key="1">
    <source>
        <dbReference type="SAM" id="Phobius"/>
    </source>
</evidence>
<reference evidence="2" key="1">
    <citation type="submission" date="2019-08" db="EMBL/GenBank/DDBJ databases">
        <title>The complete genome of Acinetobacter defluvii strain WCHAD010030.</title>
        <authorList>
            <person name="Hu Y."/>
            <person name="Qin J."/>
            <person name="Feng Y."/>
            <person name="Zong Z."/>
        </authorList>
    </citation>
    <scope>NUCLEOTIDE SEQUENCE</scope>
    <source>
        <strain evidence="2">WCHA30</strain>
    </source>
</reference>
<feature type="transmembrane region" description="Helical" evidence="1">
    <location>
        <begin position="61"/>
        <end position="82"/>
    </location>
</feature>
<dbReference type="Proteomes" id="UP000245977">
    <property type="component" value="Chromosome"/>
</dbReference>
<name>A0A2S2FH10_9GAMM</name>
<keyword evidence="1" id="KW-0472">Membrane</keyword>
<gene>
    <name evidence="2" type="ORF">DJ533_17605</name>
</gene>
<dbReference type="OrthoDB" id="6712598at2"/>
<dbReference type="AlphaFoldDB" id="A0A2S2FH10"/>
<proteinExistence type="predicted"/>
<keyword evidence="1" id="KW-0812">Transmembrane</keyword>
<sequence length="114" mass="12790">MQYRCPKCQSAKILPVANGDTAAVRPVVPKSLVILIPALFILLLLVVISVALWLFSNGAGQTLQIATVVAFLICVVAGILFWRDLPDFKISMQSFMNANKHWKCRECNHEWHIQ</sequence>
<accession>A0A2S2FH10</accession>
<feature type="transmembrane region" description="Helical" evidence="1">
    <location>
        <begin position="32"/>
        <end position="55"/>
    </location>
</feature>
<evidence type="ECO:0000313" key="3">
    <source>
        <dbReference type="Proteomes" id="UP000245977"/>
    </source>
</evidence>
<dbReference type="EMBL" id="CP029397">
    <property type="protein sequence ID" value="AWL30246.1"/>
    <property type="molecule type" value="Genomic_DNA"/>
</dbReference>
<protein>
    <submittedName>
        <fullName evidence="2">Uncharacterized protein</fullName>
    </submittedName>
</protein>
<dbReference type="STRING" id="1871111.GCA_001704615_03116"/>